<name>A0A8K0P763_LADFU</name>
<protein>
    <submittedName>
        <fullName evidence="1">Uncharacterized protein</fullName>
    </submittedName>
</protein>
<evidence type="ECO:0000313" key="1">
    <source>
        <dbReference type="EMBL" id="KAG8233329.1"/>
    </source>
</evidence>
<proteinExistence type="predicted"/>
<comment type="caution">
    <text evidence="1">The sequence shown here is derived from an EMBL/GenBank/DDBJ whole genome shotgun (WGS) entry which is preliminary data.</text>
</comment>
<feature type="non-terminal residue" evidence="1">
    <location>
        <position position="178"/>
    </location>
</feature>
<dbReference type="OrthoDB" id="8023920at2759"/>
<gene>
    <name evidence="1" type="ORF">J437_LFUL017307</name>
</gene>
<dbReference type="EMBL" id="KZ308710">
    <property type="protein sequence ID" value="KAG8233329.1"/>
    <property type="molecule type" value="Genomic_DNA"/>
</dbReference>
<organism evidence="1 2">
    <name type="scientific">Ladona fulva</name>
    <name type="common">Scarce chaser dragonfly</name>
    <name type="synonym">Libellula fulva</name>
    <dbReference type="NCBI Taxonomy" id="123851"/>
    <lineage>
        <taxon>Eukaryota</taxon>
        <taxon>Metazoa</taxon>
        <taxon>Ecdysozoa</taxon>
        <taxon>Arthropoda</taxon>
        <taxon>Hexapoda</taxon>
        <taxon>Insecta</taxon>
        <taxon>Pterygota</taxon>
        <taxon>Palaeoptera</taxon>
        <taxon>Odonata</taxon>
        <taxon>Epiprocta</taxon>
        <taxon>Anisoptera</taxon>
        <taxon>Libelluloidea</taxon>
        <taxon>Libellulidae</taxon>
        <taxon>Ladona</taxon>
    </lineage>
</organism>
<reference evidence="1" key="2">
    <citation type="submission" date="2017-10" db="EMBL/GenBank/DDBJ databases">
        <title>Ladona fulva Genome sequencing and assembly.</title>
        <authorList>
            <person name="Murali S."/>
            <person name="Richards S."/>
            <person name="Bandaranaike D."/>
            <person name="Bellair M."/>
            <person name="Blankenburg K."/>
            <person name="Chao H."/>
            <person name="Dinh H."/>
            <person name="Doddapaneni H."/>
            <person name="Dugan-Rocha S."/>
            <person name="Elkadiri S."/>
            <person name="Gnanaolivu R."/>
            <person name="Hernandez B."/>
            <person name="Skinner E."/>
            <person name="Javaid M."/>
            <person name="Lee S."/>
            <person name="Li M."/>
            <person name="Ming W."/>
            <person name="Munidasa M."/>
            <person name="Muniz J."/>
            <person name="Nguyen L."/>
            <person name="Hughes D."/>
            <person name="Osuji N."/>
            <person name="Pu L.-L."/>
            <person name="Puazo M."/>
            <person name="Qu C."/>
            <person name="Quiroz J."/>
            <person name="Raj R."/>
            <person name="Weissenberger G."/>
            <person name="Xin Y."/>
            <person name="Zou X."/>
            <person name="Han Y."/>
            <person name="Worley K."/>
            <person name="Muzny D."/>
            <person name="Gibbs R."/>
        </authorList>
    </citation>
    <scope>NUCLEOTIDE SEQUENCE</scope>
    <source>
        <strain evidence="1">Sampled in the wild</strain>
    </source>
</reference>
<dbReference type="AlphaFoldDB" id="A0A8K0P763"/>
<accession>A0A8K0P763</accession>
<sequence>MEHDFNSWFYPFPPKRTNRGLFDAIGVGLNYLTRVASDEKLLRDQFKITSKDKAALLDVCLFIVTSYVKPWLQCILALKAHYQDMCFLKLMKAYGKIDKSIAKAALQKISRHLWYLTDEASILSLFDDDVDQLTKLLEAESIPDATIQVHFKPVGSTSIEFKEESSSGILIRLNNSEI</sequence>
<reference evidence="1" key="1">
    <citation type="submission" date="2013-04" db="EMBL/GenBank/DDBJ databases">
        <authorList>
            <person name="Qu J."/>
            <person name="Murali S.C."/>
            <person name="Bandaranaike D."/>
            <person name="Bellair M."/>
            <person name="Blankenburg K."/>
            <person name="Chao H."/>
            <person name="Dinh H."/>
            <person name="Doddapaneni H."/>
            <person name="Downs B."/>
            <person name="Dugan-Rocha S."/>
            <person name="Elkadiri S."/>
            <person name="Gnanaolivu R.D."/>
            <person name="Hernandez B."/>
            <person name="Javaid M."/>
            <person name="Jayaseelan J.C."/>
            <person name="Lee S."/>
            <person name="Li M."/>
            <person name="Ming W."/>
            <person name="Munidasa M."/>
            <person name="Muniz J."/>
            <person name="Nguyen L."/>
            <person name="Ongeri F."/>
            <person name="Osuji N."/>
            <person name="Pu L.-L."/>
            <person name="Puazo M."/>
            <person name="Qu C."/>
            <person name="Quiroz J."/>
            <person name="Raj R."/>
            <person name="Weissenberger G."/>
            <person name="Xin Y."/>
            <person name="Zou X."/>
            <person name="Han Y."/>
            <person name="Richards S."/>
            <person name="Worley K."/>
            <person name="Muzny D."/>
            <person name="Gibbs R."/>
        </authorList>
    </citation>
    <scope>NUCLEOTIDE SEQUENCE</scope>
    <source>
        <strain evidence="1">Sampled in the wild</strain>
    </source>
</reference>
<evidence type="ECO:0000313" key="2">
    <source>
        <dbReference type="Proteomes" id="UP000792457"/>
    </source>
</evidence>
<dbReference type="Proteomes" id="UP000792457">
    <property type="component" value="Unassembled WGS sequence"/>
</dbReference>
<keyword evidence="2" id="KW-1185">Reference proteome</keyword>